<reference evidence="3" key="1">
    <citation type="submission" date="2016-10" db="EMBL/GenBank/DDBJ databases">
        <authorList>
            <person name="Varghese N."/>
            <person name="Submissions S."/>
        </authorList>
    </citation>
    <scope>NUCLEOTIDE SEQUENCE [LARGE SCALE GENOMIC DNA]</scope>
    <source>
        <strain evidence="3">CGMCC 1.12402</strain>
    </source>
</reference>
<keyword evidence="1" id="KW-0812">Transmembrane</keyword>
<proteinExistence type="predicted"/>
<feature type="transmembrane region" description="Helical" evidence="1">
    <location>
        <begin position="35"/>
        <end position="56"/>
    </location>
</feature>
<protein>
    <submittedName>
        <fullName evidence="2">Uncharacterized protein</fullName>
    </submittedName>
</protein>
<dbReference type="RefSeq" id="WP_090260136.1">
    <property type="nucleotide sequence ID" value="NZ_FOIR01000003.1"/>
</dbReference>
<evidence type="ECO:0000313" key="3">
    <source>
        <dbReference type="Proteomes" id="UP000199437"/>
    </source>
</evidence>
<keyword evidence="1" id="KW-0472">Membrane</keyword>
<dbReference type="GeneID" id="99988106"/>
<feature type="transmembrane region" description="Helical" evidence="1">
    <location>
        <begin position="12"/>
        <end position="29"/>
    </location>
</feature>
<evidence type="ECO:0000313" key="2">
    <source>
        <dbReference type="EMBL" id="SEW38514.1"/>
    </source>
</evidence>
<dbReference type="OrthoDB" id="1122484at2"/>
<gene>
    <name evidence="2" type="ORF">SAMN05216290_3430</name>
</gene>
<keyword evidence="3" id="KW-1185">Reference proteome</keyword>
<keyword evidence="1" id="KW-1133">Transmembrane helix</keyword>
<dbReference type="AlphaFoldDB" id="A0A1I0RD37"/>
<evidence type="ECO:0000256" key="1">
    <source>
        <dbReference type="SAM" id="Phobius"/>
    </source>
</evidence>
<dbReference type="EMBL" id="FOIR01000003">
    <property type="protein sequence ID" value="SEW38514.1"/>
    <property type="molecule type" value="Genomic_DNA"/>
</dbReference>
<organism evidence="2 3">
    <name type="scientific">Roseivirga pacifica</name>
    <dbReference type="NCBI Taxonomy" id="1267423"/>
    <lineage>
        <taxon>Bacteria</taxon>
        <taxon>Pseudomonadati</taxon>
        <taxon>Bacteroidota</taxon>
        <taxon>Cytophagia</taxon>
        <taxon>Cytophagales</taxon>
        <taxon>Roseivirgaceae</taxon>
        <taxon>Roseivirga</taxon>
    </lineage>
</organism>
<name>A0A1I0RD37_9BACT</name>
<sequence length="222" mass="24933">MKGFTNFIQSLYLSALPFIGLNIIGIVLLNDLKGYLGVTICLGIFIASLLFSRFIYRTVRKRGGIQFMASIQATPDLDNHLAATESRLNKKRKPAELATLINNKEQLFKGGSISIFGDNYGRHGDFLHRFERAEFTKEKGLLTFYLDTGQVIKIFEPKQIIDATTYLKVGKAKAIRFELSNDEDPIFLEYTYSRGKISYQSNNSAIEAQIDVSLSALALEIS</sequence>
<accession>A0A1I0RD37</accession>
<dbReference type="Proteomes" id="UP000199437">
    <property type="component" value="Unassembled WGS sequence"/>
</dbReference>